<evidence type="ECO:0000313" key="1">
    <source>
        <dbReference type="EMBL" id="MCX8532021.1"/>
    </source>
</evidence>
<gene>
    <name evidence="1" type="ORF">OEA66_06615</name>
</gene>
<dbReference type="Pfam" id="PF11013">
    <property type="entry name" value="DUF2851"/>
    <property type="match status" value="1"/>
</dbReference>
<evidence type="ECO:0000313" key="2">
    <source>
        <dbReference type="Proteomes" id="UP001070176"/>
    </source>
</evidence>
<keyword evidence="2" id="KW-1185">Reference proteome</keyword>
<dbReference type="Proteomes" id="UP001070176">
    <property type="component" value="Unassembled WGS sequence"/>
</dbReference>
<reference evidence="1" key="1">
    <citation type="submission" date="2022-10" db="EMBL/GenBank/DDBJ databases">
        <title>Chryseobacterium sp. nov., a novel bacterial species.</title>
        <authorList>
            <person name="Cao Y."/>
        </authorList>
    </citation>
    <scope>NUCLEOTIDE SEQUENCE</scope>
    <source>
        <strain evidence="1">KC 927</strain>
    </source>
</reference>
<dbReference type="InterPro" id="IPR021272">
    <property type="entry name" value="DUF2851"/>
</dbReference>
<protein>
    <submittedName>
        <fullName evidence="1">DUF2851 family protein</fullName>
    </submittedName>
</protein>
<dbReference type="RefSeq" id="WP_267280639.1">
    <property type="nucleotide sequence ID" value="NZ_JAOVZV010000004.1"/>
</dbReference>
<proteinExistence type="predicted"/>
<accession>A0ABT3Y1Q2</accession>
<comment type="caution">
    <text evidence="1">The sequence shown here is derived from an EMBL/GenBank/DDBJ whole genome shotgun (WGS) entry which is preliminary data.</text>
</comment>
<dbReference type="EMBL" id="JAOVZV010000004">
    <property type="protein sequence ID" value="MCX8532021.1"/>
    <property type="molecule type" value="Genomic_DNA"/>
</dbReference>
<name>A0ABT3Y1Q2_9FLAO</name>
<organism evidence="1 2">
    <name type="scientific">Chryseobacterium luquanense</name>
    <dbReference type="NCBI Taxonomy" id="2983766"/>
    <lineage>
        <taxon>Bacteria</taxon>
        <taxon>Pseudomonadati</taxon>
        <taxon>Bacteroidota</taxon>
        <taxon>Flavobacteriia</taxon>
        <taxon>Flavobacteriales</taxon>
        <taxon>Weeksellaceae</taxon>
        <taxon>Chryseobacterium group</taxon>
        <taxon>Chryseobacterium</taxon>
    </lineage>
</organism>
<sequence length="421" mass="49877">MNEKLHQYLWNFKVFTNFNFTDTDGNSVEIIDFGKWNTDSGPDFLMAKIKTKNIILVGNIELHVKSSDWIFHRHSKDPAYQNIILHVVFQNDIDIKEFKEHNIPTLELKDYIDKNIFQKYENLLKESQFIACEKIFSTTKIPINFHEENLLKKLEERSLEIESDLLRNKNNYEAVLFHHLAYSFGLKVNAFIFKQIAESISFNTIIKIQQNKTQLEALFFGISGWLENSQDDQIKIWKREFDFIKVKYNLPDIKIYPKFLRLRPPNFPTIRFSQFADLYFRHQNLFSKIISAQNTNELAEIFKDIKASKYWDNHFNFGKTSPVSQSKSLTKDFIELIILNTVLPIKYTYHKHHSENITDEILSFYNEIQAEKNSVINEWKKIGLKIKNSMESQSLIYHFKNYCETKNCLNCGIGFKILKES</sequence>